<feature type="transmembrane region" description="Helical" evidence="7">
    <location>
        <begin position="86"/>
        <end position="104"/>
    </location>
</feature>
<evidence type="ECO:0000256" key="3">
    <source>
        <dbReference type="ARBA" id="ARBA00022692"/>
    </source>
</evidence>
<keyword evidence="4 7" id="KW-1133">Transmembrane helix</keyword>
<dbReference type="PIRSF" id="PIRSF006483">
    <property type="entry name" value="Membrane_protein_YitT"/>
    <property type="match status" value="1"/>
</dbReference>
<gene>
    <name evidence="9" type="ORF">IAA53_08505</name>
</gene>
<dbReference type="PANTHER" id="PTHR33545">
    <property type="entry name" value="UPF0750 MEMBRANE PROTEIN YITT-RELATED"/>
    <property type="match status" value="1"/>
</dbReference>
<feature type="transmembrane region" description="Helical" evidence="7">
    <location>
        <begin position="162"/>
        <end position="185"/>
    </location>
</feature>
<proteinExistence type="predicted"/>
<feature type="transmembrane region" description="Helical" evidence="7">
    <location>
        <begin position="20"/>
        <end position="41"/>
    </location>
</feature>
<reference evidence="9" key="2">
    <citation type="journal article" date="2021" name="PeerJ">
        <title>Extensive microbial diversity within the chicken gut microbiome revealed by metagenomics and culture.</title>
        <authorList>
            <person name="Gilroy R."/>
            <person name="Ravi A."/>
            <person name="Getino M."/>
            <person name="Pursley I."/>
            <person name="Horton D.L."/>
            <person name="Alikhan N.F."/>
            <person name="Baker D."/>
            <person name="Gharbi K."/>
            <person name="Hall N."/>
            <person name="Watson M."/>
            <person name="Adriaenssens E.M."/>
            <person name="Foster-Nyarko E."/>
            <person name="Jarju S."/>
            <person name="Secka A."/>
            <person name="Antonio M."/>
            <person name="Oren A."/>
            <person name="Chaudhuri R.R."/>
            <person name="La Ragione R."/>
            <person name="Hildebrand F."/>
            <person name="Pallen M.J."/>
        </authorList>
    </citation>
    <scope>NUCLEOTIDE SEQUENCE</scope>
    <source>
        <strain evidence="9">ChiBcec15-4380</strain>
    </source>
</reference>
<sequence>MKDAIRSIPRELKKLRAKNLAALLVAGVVNAFGVTVFLAPVKLYDSGISGASMLLSQVTPVSLSVFLVLLNVPLFLYGLKKQGPQFTFYAIYSVVIYSVCAWLITDVLPIDVSFASPLAGQDLLLCALFGGIISGTGSGLAIRFGGAMDGIEVMAVIFAKKLNLSVGTFVMAYNILLYIVCGFVIQSWILPLYSIVTYMAALKMVDTIVEGLDRAKSVYIVTTRHEAVCEVLSKTFEKGITVMKAQGYYSGLDRKVVWIVLNRFQISRMREQVHEVDPAAYIAIYDVADVFKLEPEQAPAEIVPAEAEAEQAPAEDTAASP</sequence>
<evidence type="ECO:0000256" key="2">
    <source>
        <dbReference type="ARBA" id="ARBA00022475"/>
    </source>
</evidence>
<keyword evidence="3 7" id="KW-0812">Transmembrane</keyword>
<evidence type="ECO:0000259" key="8">
    <source>
        <dbReference type="Pfam" id="PF10035"/>
    </source>
</evidence>
<accession>A0A9D1IXM5</accession>
<reference evidence="9" key="1">
    <citation type="submission" date="2020-10" db="EMBL/GenBank/DDBJ databases">
        <authorList>
            <person name="Gilroy R."/>
        </authorList>
    </citation>
    <scope>NUCLEOTIDE SEQUENCE</scope>
    <source>
        <strain evidence="9">ChiBcec15-4380</strain>
    </source>
</reference>
<dbReference type="InterPro" id="IPR003740">
    <property type="entry name" value="YitT"/>
</dbReference>
<comment type="caution">
    <text evidence="9">The sequence shown here is derived from an EMBL/GenBank/DDBJ whole genome shotgun (WGS) entry which is preliminary data.</text>
</comment>
<dbReference type="PANTHER" id="PTHR33545:SF3">
    <property type="entry name" value="UPF0750 MEMBRANE PROTEIN YQFU"/>
    <property type="match status" value="1"/>
</dbReference>
<evidence type="ECO:0000256" key="6">
    <source>
        <dbReference type="SAM" id="MobiDB-lite"/>
    </source>
</evidence>
<protein>
    <submittedName>
        <fullName evidence="9">YitT family protein</fullName>
    </submittedName>
</protein>
<evidence type="ECO:0000313" key="10">
    <source>
        <dbReference type="Proteomes" id="UP000824239"/>
    </source>
</evidence>
<keyword evidence="2" id="KW-1003">Cell membrane</keyword>
<comment type="subcellular location">
    <subcellularLocation>
        <location evidence="1">Cell membrane</location>
        <topology evidence="1">Multi-pass membrane protein</topology>
    </subcellularLocation>
</comment>
<feature type="transmembrane region" description="Helical" evidence="7">
    <location>
        <begin position="61"/>
        <end position="79"/>
    </location>
</feature>
<organism evidence="9 10">
    <name type="scientific">Candidatus Avoscillospira avicola</name>
    <dbReference type="NCBI Taxonomy" id="2840706"/>
    <lineage>
        <taxon>Bacteria</taxon>
        <taxon>Bacillati</taxon>
        <taxon>Bacillota</taxon>
        <taxon>Clostridia</taxon>
        <taxon>Eubacteriales</taxon>
        <taxon>Oscillospiraceae</taxon>
        <taxon>Oscillospiraceae incertae sedis</taxon>
        <taxon>Candidatus Avoscillospira</taxon>
    </lineage>
</organism>
<keyword evidence="5 7" id="KW-0472">Membrane</keyword>
<feature type="region of interest" description="Disordered" evidence="6">
    <location>
        <begin position="302"/>
        <end position="321"/>
    </location>
</feature>
<dbReference type="CDD" id="cd16380">
    <property type="entry name" value="YitT_C"/>
    <property type="match status" value="1"/>
</dbReference>
<dbReference type="Proteomes" id="UP000824239">
    <property type="component" value="Unassembled WGS sequence"/>
</dbReference>
<evidence type="ECO:0000256" key="1">
    <source>
        <dbReference type="ARBA" id="ARBA00004651"/>
    </source>
</evidence>
<evidence type="ECO:0000313" key="9">
    <source>
        <dbReference type="EMBL" id="HIR51307.1"/>
    </source>
</evidence>
<dbReference type="Pfam" id="PF02588">
    <property type="entry name" value="YitT_membrane"/>
    <property type="match status" value="1"/>
</dbReference>
<dbReference type="Pfam" id="PF10035">
    <property type="entry name" value="DUF2179"/>
    <property type="match status" value="1"/>
</dbReference>
<name>A0A9D1IXM5_9FIRM</name>
<evidence type="ECO:0000256" key="5">
    <source>
        <dbReference type="ARBA" id="ARBA00023136"/>
    </source>
</evidence>
<dbReference type="EMBL" id="DVHE01000064">
    <property type="protein sequence ID" value="HIR51307.1"/>
    <property type="molecule type" value="Genomic_DNA"/>
</dbReference>
<dbReference type="InterPro" id="IPR015867">
    <property type="entry name" value="N-reg_PII/ATP_PRibTrfase_C"/>
</dbReference>
<dbReference type="InterPro" id="IPR019264">
    <property type="entry name" value="DUF2179"/>
</dbReference>
<dbReference type="GO" id="GO:0005886">
    <property type="term" value="C:plasma membrane"/>
    <property type="evidence" value="ECO:0007669"/>
    <property type="project" value="UniProtKB-SubCell"/>
</dbReference>
<evidence type="ECO:0000256" key="4">
    <source>
        <dbReference type="ARBA" id="ARBA00022989"/>
    </source>
</evidence>
<feature type="transmembrane region" description="Helical" evidence="7">
    <location>
        <begin position="124"/>
        <end position="142"/>
    </location>
</feature>
<evidence type="ECO:0000256" key="7">
    <source>
        <dbReference type="SAM" id="Phobius"/>
    </source>
</evidence>
<feature type="domain" description="DUF2179" evidence="8">
    <location>
        <begin position="239"/>
        <end position="291"/>
    </location>
</feature>
<dbReference type="AlphaFoldDB" id="A0A9D1IXM5"/>
<dbReference type="InterPro" id="IPR051461">
    <property type="entry name" value="UPF0750_membrane"/>
</dbReference>
<dbReference type="Gene3D" id="3.30.70.120">
    <property type="match status" value="1"/>
</dbReference>